<feature type="transmembrane region" description="Helical" evidence="7">
    <location>
        <begin position="359"/>
        <end position="375"/>
    </location>
</feature>
<comment type="similarity">
    <text evidence="2">Belongs to the chromate ion transporter (CHR) (TC 2.A.51) family.</text>
</comment>
<dbReference type="InterPro" id="IPR014047">
    <property type="entry name" value="Chr_Tranpt_l_chain"/>
</dbReference>
<organism evidence="8 9">
    <name type="scientific">Negadavirga shengliensis</name>
    <dbReference type="NCBI Taxonomy" id="1389218"/>
    <lineage>
        <taxon>Bacteria</taxon>
        <taxon>Pseudomonadati</taxon>
        <taxon>Bacteroidota</taxon>
        <taxon>Cytophagia</taxon>
        <taxon>Cytophagales</taxon>
        <taxon>Cyclobacteriaceae</taxon>
        <taxon>Negadavirga</taxon>
    </lineage>
</organism>
<name>A0ABV9SZJ4_9BACT</name>
<feature type="transmembrane region" description="Helical" evidence="7">
    <location>
        <begin position="227"/>
        <end position="246"/>
    </location>
</feature>
<dbReference type="PANTHER" id="PTHR33567:SF3">
    <property type="entry name" value="CHROMATE ION TRANSPORTER (EUROFUNG)"/>
    <property type="match status" value="1"/>
</dbReference>
<gene>
    <name evidence="8" type="primary">chrA</name>
    <name evidence="8" type="ORF">ACFPFU_07240</name>
</gene>
<reference evidence="9" key="1">
    <citation type="journal article" date="2019" name="Int. J. Syst. Evol. Microbiol.">
        <title>The Global Catalogue of Microorganisms (GCM) 10K type strain sequencing project: providing services to taxonomists for standard genome sequencing and annotation.</title>
        <authorList>
            <consortium name="The Broad Institute Genomics Platform"/>
            <consortium name="The Broad Institute Genome Sequencing Center for Infectious Disease"/>
            <person name="Wu L."/>
            <person name="Ma J."/>
        </authorList>
    </citation>
    <scope>NUCLEOTIDE SEQUENCE [LARGE SCALE GENOMIC DNA]</scope>
    <source>
        <strain evidence="9">CGMCC 4.7466</strain>
    </source>
</reference>
<dbReference type="PANTHER" id="PTHR33567">
    <property type="entry name" value="CHROMATE ION TRANSPORTER (EUROFUNG)"/>
    <property type="match status" value="1"/>
</dbReference>
<evidence type="ECO:0000256" key="2">
    <source>
        <dbReference type="ARBA" id="ARBA00005262"/>
    </source>
</evidence>
<evidence type="ECO:0000256" key="5">
    <source>
        <dbReference type="ARBA" id="ARBA00022989"/>
    </source>
</evidence>
<feature type="transmembrane region" description="Helical" evidence="7">
    <location>
        <begin position="295"/>
        <end position="321"/>
    </location>
</feature>
<comment type="caution">
    <text evidence="8">The sequence shown here is derived from an EMBL/GenBank/DDBJ whole genome shotgun (WGS) entry which is preliminary data.</text>
</comment>
<accession>A0ABV9SZJ4</accession>
<dbReference type="EMBL" id="JBHSJJ010000003">
    <property type="protein sequence ID" value="MFC4871475.1"/>
    <property type="molecule type" value="Genomic_DNA"/>
</dbReference>
<keyword evidence="9" id="KW-1185">Reference proteome</keyword>
<sequence length="405" mass="45125">MTVRRVRYYFYLKDVLVLSLTAFGGPQVFLAMVIDIMVNRRRYITEKDLIELNALCQVLPGPTSTQTICAIGFRIGGPLLAYLSLIVWILPATILMIATAFLIEYLQENTPGALNFAKFIQPMAIGYIIFAAQVTIRKMIHTIEAAVLMMIAAFVAFFYNSPFIFPVMLVVGGLVTTHNYNKQPVVEEKSSIKIEWGNFVLWGGVLVTAAVLGHYTRFLPVRLFENFYRNGSLIFGGGQVLVPYLYTEFVEFKNYLSSEEFLTGYAISQSIPGPTFSISSYIGALSMREWGIPGMVVGGLVAAAGIFLPGTFLIFFVVRFWDELKKYRPVRAALEGINAVSCGMLMAAAYLLFEPLENNFFNIMAIIGTYALLQFSRIPSPFIIVLGVIAGIGYQWVVKWIGLGI</sequence>
<feature type="transmembrane region" description="Helical" evidence="7">
    <location>
        <begin position="15"/>
        <end position="38"/>
    </location>
</feature>
<feature type="transmembrane region" description="Helical" evidence="7">
    <location>
        <begin position="382"/>
        <end position="402"/>
    </location>
</feature>
<evidence type="ECO:0000313" key="9">
    <source>
        <dbReference type="Proteomes" id="UP001595818"/>
    </source>
</evidence>
<evidence type="ECO:0000256" key="1">
    <source>
        <dbReference type="ARBA" id="ARBA00004651"/>
    </source>
</evidence>
<dbReference type="Pfam" id="PF02417">
    <property type="entry name" value="Chromate_transp"/>
    <property type="match status" value="2"/>
</dbReference>
<feature type="transmembrane region" description="Helical" evidence="7">
    <location>
        <begin position="79"/>
        <end position="103"/>
    </location>
</feature>
<evidence type="ECO:0000256" key="4">
    <source>
        <dbReference type="ARBA" id="ARBA00022692"/>
    </source>
</evidence>
<feature type="transmembrane region" description="Helical" evidence="7">
    <location>
        <begin position="196"/>
        <end position="215"/>
    </location>
</feature>
<dbReference type="PIRSF" id="PIRSF004810">
    <property type="entry name" value="ChrA"/>
    <property type="match status" value="1"/>
</dbReference>
<feature type="transmembrane region" description="Helical" evidence="7">
    <location>
        <begin position="148"/>
        <end position="176"/>
    </location>
</feature>
<evidence type="ECO:0000256" key="3">
    <source>
        <dbReference type="ARBA" id="ARBA00022475"/>
    </source>
</evidence>
<dbReference type="NCBIfam" id="TIGR00937">
    <property type="entry name" value="2A51"/>
    <property type="match status" value="1"/>
</dbReference>
<evidence type="ECO:0000256" key="7">
    <source>
        <dbReference type="SAM" id="Phobius"/>
    </source>
</evidence>
<feature type="transmembrane region" description="Helical" evidence="7">
    <location>
        <begin position="333"/>
        <end position="353"/>
    </location>
</feature>
<keyword evidence="6 7" id="KW-0472">Membrane</keyword>
<protein>
    <submittedName>
        <fullName evidence="8">Chromate efflux transporter</fullName>
    </submittedName>
</protein>
<feature type="transmembrane region" description="Helical" evidence="7">
    <location>
        <begin position="115"/>
        <end position="136"/>
    </location>
</feature>
<keyword evidence="4 7" id="KW-0812">Transmembrane</keyword>
<proteinExistence type="inferred from homology"/>
<dbReference type="RefSeq" id="WP_377062971.1">
    <property type="nucleotide sequence ID" value="NZ_JBHSJJ010000003.1"/>
</dbReference>
<comment type="subcellular location">
    <subcellularLocation>
        <location evidence="1">Cell membrane</location>
        <topology evidence="1">Multi-pass membrane protein</topology>
    </subcellularLocation>
</comment>
<evidence type="ECO:0000256" key="6">
    <source>
        <dbReference type="ARBA" id="ARBA00023136"/>
    </source>
</evidence>
<keyword evidence="5 7" id="KW-1133">Transmembrane helix</keyword>
<dbReference type="InterPro" id="IPR003370">
    <property type="entry name" value="Chromate_transpt"/>
</dbReference>
<evidence type="ECO:0000313" key="8">
    <source>
        <dbReference type="EMBL" id="MFC4871475.1"/>
    </source>
</evidence>
<dbReference type="Proteomes" id="UP001595818">
    <property type="component" value="Unassembled WGS sequence"/>
</dbReference>
<keyword evidence="3" id="KW-1003">Cell membrane</keyword>